<name>I4EJ39_9BACT</name>
<evidence type="ECO:0000313" key="2">
    <source>
        <dbReference type="EMBL" id="CCF84701.1"/>
    </source>
</evidence>
<evidence type="ECO:0000256" key="1">
    <source>
        <dbReference type="SAM" id="MobiDB-lite"/>
    </source>
</evidence>
<reference evidence="2 3" key="1">
    <citation type="journal article" date="2012" name="ISME J.">
        <title>Nitrification expanded: discovery, physiology and genomics of a nitrite-oxidizing bacterium from the phylum Chloroflexi.</title>
        <authorList>
            <person name="Sorokin D.Y."/>
            <person name="Lucker S."/>
            <person name="Vejmelkova D."/>
            <person name="Kostrikina N.A."/>
            <person name="Kleerebezem R."/>
            <person name="Rijpstra W.I."/>
            <person name="Damste J.S."/>
            <person name="Le Paslier D."/>
            <person name="Muyzer G."/>
            <person name="Wagner M."/>
            <person name="van Loosdrecht M.C."/>
            <person name="Daims H."/>
        </authorList>
    </citation>
    <scope>NUCLEOTIDE SEQUENCE [LARGE SCALE GENOMIC DNA]</scope>
    <source>
        <strain evidence="3">none</strain>
    </source>
</reference>
<accession>I4EJ39</accession>
<keyword evidence="3" id="KW-1185">Reference proteome</keyword>
<proteinExistence type="predicted"/>
<comment type="caution">
    <text evidence="2">The sequence shown here is derived from an EMBL/GenBank/DDBJ whole genome shotgun (WGS) entry which is preliminary data.</text>
</comment>
<feature type="region of interest" description="Disordered" evidence="1">
    <location>
        <begin position="13"/>
        <end position="67"/>
    </location>
</feature>
<organism evidence="2 3">
    <name type="scientific">Nitrolancea hollandica Lb</name>
    <dbReference type="NCBI Taxonomy" id="1129897"/>
    <lineage>
        <taxon>Bacteria</taxon>
        <taxon>Pseudomonadati</taxon>
        <taxon>Thermomicrobiota</taxon>
        <taxon>Thermomicrobia</taxon>
        <taxon>Sphaerobacterales</taxon>
        <taxon>Sphaerobacterineae</taxon>
        <taxon>Sphaerobacteraceae</taxon>
        <taxon>Nitrolancea</taxon>
    </lineage>
</organism>
<sequence>MVRALRRQIQIEDLSVRNPGLKADGEHSEGLSSPHLRGLREQAPAGARPSLQDHRPRLGWHGGHEPP</sequence>
<evidence type="ECO:0000313" key="3">
    <source>
        <dbReference type="Proteomes" id="UP000004221"/>
    </source>
</evidence>
<protein>
    <submittedName>
        <fullName evidence="2">Uncharacterized protein</fullName>
    </submittedName>
</protein>
<dbReference type="AlphaFoldDB" id="I4EJ39"/>
<feature type="compositionally biased region" description="Basic and acidic residues" evidence="1">
    <location>
        <begin position="51"/>
        <end position="67"/>
    </location>
</feature>
<dbReference type="EMBL" id="CAGS01000314">
    <property type="protein sequence ID" value="CCF84701.1"/>
    <property type="molecule type" value="Genomic_DNA"/>
</dbReference>
<gene>
    <name evidence="2" type="ORF">NITHO_3810002</name>
</gene>
<dbReference type="Proteomes" id="UP000004221">
    <property type="component" value="Unassembled WGS sequence"/>
</dbReference>